<dbReference type="PANTHER" id="PTHR46190:SF1">
    <property type="entry name" value="SI:CH211-201H21.5"/>
    <property type="match status" value="1"/>
</dbReference>
<protein>
    <submittedName>
        <fullName evidence="2">Inosine-uridine nucleoside N-ribohydrolase</fullName>
    </submittedName>
</protein>
<dbReference type="PANTHER" id="PTHR46190">
    <property type="entry name" value="SI:CH211-201H21.5-RELATED"/>
    <property type="match status" value="1"/>
</dbReference>
<dbReference type="InterPro" id="IPR036452">
    <property type="entry name" value="Ribo_hydro-like"/>
</dbReference>
<reference evidence="3" key="1">
    <citation type="submission" date="2017-02" db="EMBL/GenBank/DDBJ databases">
        <authorList>
            <person name="Varghese N."/>
            <person name="Submissions S."/>
        </authorList>
    </citation>
    <scope>NUCLEOTIDE SEQUENCE [LARGE SCALE GENOMIC DNA]</scope>
    <source>
        <strain evidence="3">USBA 833</strain>
    </source>
</reference>
<feature type="domain" description="Inosine/uridine-preferring nucleoside hydrolase" evidence="1">
    <location>
        <begin position="4"/>
        <end position="272"/>
    </location>
</feature>
<dbReference type="AlphaFoldDB" id="A0A1T4X1X7"/>
<dbReference type="Gene3D" id="3.90.245.10">
    <property type="entry name" value="Ribonucleoside hydrolase-like"/>
    <property type="match status" value="1"/>
</dbReference>
<dbReference type="RefSeq" id="WP_078695858.1">
    <property type="nucleotide sequence ID" value="NZ_FUYH01000005.1"/>
</dbReference>
<dbReference type="Proteomes" id="UP000190105">
    <property type="component" value="Unassembled WGS sequence"/>
</dbReference>
<evidence type="ECO:0000313" key="2">
    <source>
        <dbReference type="EMBL" id="SKA83075.1"/>
    </source>
</evidence>
<organism evidence="2 3">
    <name type="scientific">Caloramator quimbayensis</name>
    <dbReference type="NCBI Taxonomy" id="1147123"/>
    <lineage>
        <taxon>Bacteria</taxon>
        <taxon>Bacillati</taxon>
        <taxon>Bacillota</taxon>
        <taxon>Clostridia</taxon>
        <taxon>Eubacteriales</taxon>
        <taxon>Clostridiaceae</taxon>
        <taxon>Caloramator</taxon>
    </lineage>
</organism>
<proteinExistence type="predicted"/>
<dbReference type="InterPro" id="IPR052775">
    <property type="entry name" value="IUN_hydrolase"/>
</dbReference>
<dbReference type="EMBL" id="FUYH01000005">
    <property type="protein sequence ID" value="SKA83075.1"/>
    <property type="molecule type" value="Genomic_DNA"/>
</dbReference>
<keyword evidence="2" id="KW-0378">Hydrolase</keyword>
<dbReference type="OrthoDB" id="9797882at2"/>
<dbReference type="Pfam" id="PF01156">
    <property type="entry name" value="IU_nuc_hydro"/>
    <property type="match status" value="1"/>
</dbReference>
<dbReference type="InterPro" id="IPR001910">
    <property type="entry name" value="Inosine/uridine_hydrolase_dom"/>
</dbReference>
<dbReference type="GO" id="GO:0016799">
    <property type="term" value="F:hydrolase activity, hydrolyzing N-glycosyl compounds"/>
    <property type="evidence" value="ECO:0007669"/>
    <property type="project" value="InterPro"/>
</dbReference>
<gene>
    <name evidence="2" type="ORF">SAMN05443428_10533</name>
</gene>
<keyword evidence="3" id="KW-1185">Reference proteome</keyword>
<dbReference type="STRING" id="1147123.SAMN05443428_10533"/>
<sequence length="292" mass="32909">MHRIIYDCDNTMGLCGKDVDDGLTLLYLLGCEDVILEGVTLTHGNSSTKEVYDNTVRMFNTLGIKNVPVCKGNDTVCDKVSDAAIYLANMARKNKGEITLLATGSMTNLYEAYLYDNEFYKNLKNIVIMGGVIEPLIISGVKIDELNLSCDYNASFSLLTSNADITILTGNTCLQALFGEEEIERLINIKGNKVIDFINENIKGWYELIYKSFGFKGFCNWDCAAALYITNPELYETKTFDIYPQLEELKNGFINIKSDEDKGYSVKIPLKIKDLKMFNDILIKSWCNIKNI</sequence>
<accession>A0A1T4X1X7</accession>
<dbReference type="SUPFAM" id="SSF53590">
    <property type="entry name" value="Nucleoside hydrolase"/>
    <property type="match status" value="1"/>
</dbReference>
<evidence type="ECO:0000259" key="1">
    <source>
        <dbReference type="Pfam" id="PF01156"/>
    </source>
</evidence>
<name>A0A1T4X1X7_9CLOT</name>
<evidence type="ECO:0000313" key="3">
    <source>
        <dbReference type="Proteomes" id="UP000190105"/>
    </source>
</evidence>